<dbReference type="GO" id="GO:0009055">
    <property type="term" value="F:electron transfer activity"/>
    <property type="evidence" value="ECO:0007669"/>
    <property type="project" value="InterPro"/>
</dbReference>
<dbReference type="GO" id="GO:0046872">
    <property type="term" value="F:metal ion binding"/>
    <property type="evidence" value="ECO:0007669"/>
    <property type="project" value="UniProtKB-KW"/>
</dbReference>
<organism evidence="8 9">
    <name type="scientific">Lamprobacter modestohalophilus</name>
    <dbReference type="NCBI Taxonomy" id="1064514"/>
    <lineage>
        <taxon>Bacteria</taxon>
        <taxon>Pseudomonadati</taxon>
        <taxon>Pseudomonadota</taxon>
        <taxon>Gammaproteobacteria</taxon>
        <taxon>Chromatiales</taxon>
        <taxon>Chromatiaceae</taxon>
        <taxon>Lamprobacter</taxon>
    </lineage>
</organism>
<dbReference type="Proteomes" id="UP001138768">
    <property type="component" value="Unassembled WGS sequence"/>
</dbReference>
<accession>A0A9X1B3R4</accession>
<evidence type="ECO:0000256" key="2">
    <source>
        <dbReference type="ARBA" id="ARBA00022617"/>
    </source>
</evidence>
<name>A0A9X1B3R4_9GAMM</name>
<dbReference type="InterPro" id="IPR036909">
    <property type="entry name" value="Cyt_c-like_dom_sf"/>
</dbReference>
<keyword evidence="3 6" id="KW-0479">Metal-binding</keyword>
<dbReference type="Gene3D" id="1.10.760.10">
    <property type="entry name" value="Cytochrome c-like domain"/>
    <property type="match status" value="2"/>
</dbReference>
<dbReference type="PANTHER" id="PTHR33751">
    <property type="entry name" value="CBB3-TYPE CYTOCHROME C OXIDASE SUBUNIT FIXP"/>
    <property type="match status" value="1"/>
</dbReference>
<evidence type="ECO:0000256" key="1">
    <source>
        <dbReference type="ARBA" id="ARBA00022448"/>
    </source>
</evidence>
<evidence type="ECO:0000259" key="7">
    <source>
        <dbReference type="PROSITE" id="PS51007"/>
    </source>
</evidence>
<dbReference type="EMBL" id="NRRY01000008">
    <property type="protein sequence ID" value="MBK1618269.1"/>
    <property type="molecule type" value="Genomic_DNA"/>
</dbReference>
<dbReference type="SUPFAM" id="SSF46626">
    <property type="entry name" value="Cytochrome c"/>
    <property type="match status" value="2"/>
</dbReference>
<protein>
    <recommendedName>
        <fullName evidence="7">Cytochrome c domain-containing protein</fullName>
    </recommendedName>
</protein>
<sequence length="161" mass="18243">MSEGPLVPSIAAMNARLFFYIMRGYKLDERPSTIMGRIAKGYSLKELRAMADYFEGRPWRGALEASLEIDRERALELHDDLCAECHDDEGRFQDKEIPRLAGQWPAYLSMMLTDYRDAGSGTAEGSAAGSVLPQPEKMRERVQDLSDEEINLLSLFYSQIN</sequence>
<evidence type="ECO:0000313" key="8">
    <source>
        <dbReference type="EMBL" id="MBK1618269.1"/>
    </source>
</evidence>
<gene>
    <name evidence="8" type="ORF">CKO42_07400</name>
</gene>
<dbReference type="AlphaFoldDB" id="A0A9X1B3R4"/>
<evidence type="ECO:0000256" key="3">
    <source>
        <dbReference type="ARBA" id="ARBA00022723"/>
    </source>
</evidence>
<dbReference type="PANTHER" id="PTHR33751:SF9">
    <property type="entry name" value="CYTOCHROME C4"/>
    <property type="match status" value="1"/>
</dbReference>
<evidence type="ECO:0000313" key="9">
    <source>
        <dbReference type="Proteomes" id="UP001138768"/>
    </source>
</evidence>
<reference evidence="8 9" key="1">
    <citation type="journal article" date="2020" name="Microorganisms">
        <title>Osmotic Adaptation and Compatible Solute Biosynthesis of Phototrophic Bacteria as Revealed from Genome Analyses.</title>
        <authorList>
            <person name="Imhoff J.F."/>
            <person name="Rahn T."/>
            <person name="Kunzel S."/>
            <person name="Keller A."/>
            <person name="Neulinger S.C."/>
        </authorList>
    </citation>
    <scope>NUCLEOTIDE SEQUENCE [LARGE SCALE GENOMIC DNA]</scope>
    <source>
        <strain evidence="8 9">DSM 25653</strain>
    </source>
</reference>
<keyword evidence="1" id="KW-0813">Transport</keyword>
<keyword evidence="2 6" id="KW-0349">Heme</keyword>
<keyword evidence="4" id="KW-0249">Electron transport</keyword>
<comment type="caution">
    <text evidence="8">The sequence shown here is derived from an EMBL/GenBank/DDBJ whole genome shotgun (WGS) entry which is preliminary data.</text>
</comment>
<proteinExistence type="predicted"/>
<dbReference type="GO" id="GO:0020037">
    <property type="term" value="F:heme binding"/>
    <property type="evidence" value="ECO:0007669"/>
    <property type="project" value="InterPro"/>
</dbReference>
<evidence type="ECO:0000256" key="4">
    <source>
        <dbReference type="ARBA" id="ARBA00022982"/>
    </source>
</evidence>
<evidence type="ECO:0000256" key="5">
    <source>
        <dbReference type="ARBA" id="ARBA00023004"/>
    </source>
</evidence>
<feature type="domain" description="Cytochrome c" evidence="7">
    <location>
        <begin position="69"/>
        <end position="161"/>
    </location>
</feature>
<dbReference type="InterPro" id="IPR050597">
    <property type="entry name" value="Cytochrome_c_Oxidase_Subunit"/>
</dbReference>
<evidence type="ECO:0000256" key="6">
    <source>
        <dbReference type="PROSITE-ProRule" id="PRU00433"/>
    </source>
</evidence>
<keyword evidence="9" id="KW-1185">Reference proteome</keyword>
<dbReference type="InterPro" id="IPR009056">
    <property type="entry name" value="Cyt_c-like_dom"/>
</dbReference>
<keyword evidence="5 6" id="KW-0408">Iron</keyword>
<dbReference type="PROSITE" id="PS51007">
    <property type="entry name" value="CYTC"/>
    <property type="match status" value="1"/>
</dbReference>